<dbReference type="PROSITE" id="PS50075">
    <property type="entry name" value="CARRIER"/>
    <property type="match status" value="1"/>
</dbReference>
<evidence type="ECO:0000313" key="5">
    <source>
        <dbReference type="Proteomes" id="UP000005258"/>
    </source>
</evidence>
<dbReference type="GO" id="GO:0031177">
    <property type="term" value="F:phosphopantetheine binding"/>
    <property type="evidence" value="ECO:0007669"/>
    <property type="project" value="InterPro"/>
</dbReference>
<geneLocation type="plasmid" evidence="4 5">
    <name>pTM3</name>
</geneLocation>
<keyword evidence="5" id="KW-1185">Reference proteome</keyword>
<keyword evidence="2" id="KW-0597">Phosphoprotein</keyword>
<dbReference type="AlphaFoldDB" id="I3TXC6"/>
<reference evidence="4 5" key="1">
    <citation type="journal article" date="2012" name="J. Am. Chem. Soc.">
        <title>Bacterial biosynthesis and maturation of the didemnin anti-cancer agents.</title>
        <authorList>
            <person name="Xu Y."/>
            <person name="Kersten R.D."/>
            <person name="Nam S.J."/>
            <person name="Lu L."/>
            <person name="Al-Suwailem A.M."/>
            <person name="Zheng H."/>
            <person name="Fenical W."/>
            <person name="Dorrestein P.C."/>
            <person name="Moore B.S."/>
            <person name="Qian P.Y."/>
        </authorList>
    </citation>
    <scope>NUCLEOTIDE SEQUENCE [LARGE SCALE GENOMIC DNA]</scope>
    <source>
        <strain evidence="4 5">KA081020-065</strain>
    </source>
</reference>
<accession>I3TXC6</accession>
<evidence type="ECO:0000259" key="3">
    <source>
        <dbReference type="PROSITE" id="PS50075"/>
    </source>
</evidence>
<dbReference type="InterPro" id="IPR009081">
    <property type="entry name" value="PP-bd_ACP"/>
</dbReference>
<dbReference type="KEGG" id="tmo:TMO_c0804"/>
<dbReference type="RefSeq" id="WP_014748403.1">
    <property type="nucleotide sequence ID" value="NC_017958.1"/>
</dbReference>
<keyword evidence="4" id="KW-0614">Plasmid</keyword>
<dbReference type="InterPro" id="IPR020806">
    <property type="entry name" value="PKS_PP-bd"/>
</dbReference>
<name>I3TXC6_TISMK</name>
<dbReference type="InterPro" id="IPR036736">
    <property type="entry name" value="ACP-like_sf"/>
</dbReference>
<dbReference type="HOGENOM" id="CLU_157807_2_1_5"/>
<keyword evidence="1" id="KW-0596">Phosphopantetheine</keyword>
<dbReference type="SMART" id="SM00823">
    <property type="entry name" value="PKS_PP"/>
    <property type="match status" value="1"/>
</dbReference>
<protein>
    <submittedName>
        <fullName evidence="4">Beta-ketoacyl synthase</fullName>
    </submittedName>
</protein>
<feature type="domain" description="Carrier" evidence="3">
    <location>
        <begin position="23"/>
        <end position="98"/>
    </location>
</feature>
<proteinExistence type="predicted"/>
<dbReference type="Pfam" id="PF00550">
    <property type="entry name" value="PP-binding"/>
    <property type="match status" value="1"/>
</dbReference>
<evidence type="ECO:0000256" key="1">
    <source>
        <dbReference type="ARBA" id="ARBA00022450"/>
    </source>
</evidence>
<sequence>MNTQTTLPGAQQAAAGARAATRPDAAAIEAWLVDYLADRLGRDRSEIRRTERFERMGVDSLAVVSMTGELEEWLGRKVEPTLAYDHPTVQDLAAALAG</sequence>
<gene>
    <name evidence="4" type="primary">ppsA</name>
    <name evidence="4" type="ordered locus">TMO_c0804</name>
</gene>
<dbReference type="Gene3D" id="1.10.1200.10">
    <property type="entry name" value="ACP-like"/>
    <property type="match status" value="1"/>
</dbReference>
<dbReference type="SMART" id="SM01294">
    <property type="entry name" value="PKS_PP_betabranch"/>
    <property type="match status" value="1"/>
</dbReference>
<dbReference type="Proteomes" id="UP000005258">
    <property type="component" value="Plasmid pTM3"/>
</dbReference>
<dbReference type="SUPFAM" id="SSF47336">
    <property type="entry name" value="ACP-like"/>
    <property type="match status" value="1"/>
</dbReference>
<organism evidence="4 5">
    <name type="scientific">Tistrella mobilis (strain KA081020-065)</name>
    <dbReference type="NCBI Taxonomy" id="1110502"/>
    <lineage>
        <taxon>Bacteria</taxon>
        <taxon>Pseudomonadati</taxon>
        <taxon>Pseudomonadota</taxon>
        <taxon>Alphaproteobacteria</taxon>
        <taxon>Geminicoccales</taxon>
        <taxon>Geminicoccaceae</taxon>
        <taxon>Tistrella</taxon>
    </lineage>
</organism>
<dbReference type="EMBL" id="CP003239">
    <property type="protein sequence ID" value="AFK57414.1"/>
    <property type="molecule type" value="Genomic_DNA"/>
</dbReference>
<evidence type="ECO:0000313" key="4">
    <source>
        <dbReference type="EMBL" id="AFK57414.1"/>
    </source>
</evidence>
<evidence type="ECO:0000256" key="2">
    <source>
        <dbReference type="ARBA" id="ARBA00022553"/>
    </source>
</evidence>